<protein>
    <recommendedName>
        <fullName evidence="1">TadZ-like receiver domain-containing protein</fullName>
    </recommendedName>
</protein>
<feature type="domain" description="TadZ-like receiver" evidence="1">
    <location>
        <begin position="1"/>
        <end position="108"/>
    </location>
</feature>
<proteinExistence type="predicted"/>
<dbReference type="Pfam" id="PF21194">
    <property type="entry name" value="TadZ-like_ARD"/>
    <property type="match status" value="1"/>
</dbReference>
<dbReference type="InterPro" id="IPR049086">
    <property type="entry name" value="TadZ-like_ARD"/>
</dbReference>
<dbReference type="InterPro" id="IPR027417">
    <property type="entry name" value="P-loop_NTPase"/>
</dbReference>
<dbReference type="Gene3D" id="3.40.50.10850">
    <property type="entry name" value="Ntrc-like two-domain protein"/>
    <property type="match status" value="1"/>
</dbReference>
<organism evidence="2 3">
    <name type="scientific">Sporofaciens musculi</name>
    <dbReference type="NCBI Taxonomy" id="2681861"/>
    <lineage>
        <taxon>Bacteria</taxon>
        <taxon>Bacillati</taxon>
        <taxon>Bacillota</taxon>
        <taxon>Clostridia</taxon>
        <taxon>Lachnospirales</taxon>
        <taxon>Lachnospiraceae</taxon>
        <taxon>Sporofaciens</taxon>
    </lineage>
</organism>
<keyword evidence="3" id="KW-1185">Reference proteome</keyword>
<dbReference type="RefSeq" id="WP_159749703.1">
    <property type="nucleotide sequence ID" value="NZ_CASSPE010000094.1"/>
</dbReference>
<evidence type="ECO:0000259" key="1">
    <source>
        <dbReference type="Pfam" id="PF21194"/>
    </source>
</evidence>
<accession>A0A7X3MDI5</accession>
<comment type="caution">
    <text evidence="2">The sequence shown here is derived from an EMBL/GenBank/DDBJ whole genome shotgun (WGS) entry which is preliminary data.</text>
</comment>
<evidence type="ECO:0000313" key="2">
    <source>
        <dbReference type="EMBL" id="MXP74416.1"/>
    </source>
</evidence>
<evidence type="ECO:0000313" key="3">
    <source>
        <dbReference type="Proteomes" id="UP000460412"/>
    </source>
</evidence>
<reference evidence="2 3" key="1">
    <citation type="submission" date="2019-12" db="EMBL/GenBank/DDBJ databases">
        <title>Sporaefaciens musculi gen. nov., sp. nov., a novel bacterium isolated from the caecum of an obese mouse.</title>
        <authorList>
            <person name="Rasmussen T.S."/>
            <person name="Streidl T."/>
            <person name="Hitch T.C.A."/>
            <person name="Wortmann E."/>
            <person name="Deptula P."/>
            <person name="Hansen M."/>
            <person name="Nielsen D.S."/>
            <person name="Clavel T."/>
            <person name="Vogensen F.K."/>
        </authorList>
    </citation>
    <scope>NUCLEOTIDE SEQUENCE [LARGE SCALE GENOMIC DNA]</scope>
    <source>
        <strain evidence="2 3">WCA-9-b2</strain>
    </source>
</reference>
<dbReference type="SUPFAM" id="SSF52540">
    <property type="entry name" value="P-loop containing nucleoside triphosphate hydrolases"/>
    <property type="match status" value="1"/>
</dbReference>
<dbReference type="EMBL" id="WUQX01000001">
    <property type="protein sequence ID" value="MXP74416.1"/>
    <property type="molecule type" value="Genomic_DNA"/>
</dbReference>
<name>A0A7X3MDI5_9FIRM</name>
<sequence>MRIKAAILASNIEFMSRLSKIFQQKYPEKIELAMFTNEDTLYQNLKTAHMDVILFDQSIKIKKEMIPDKVIAGYLSDISDVEEIEGLPAVCKYQRVEAIYKRIAGLYAEGTSDVKLKKSEGDIKTVLFTSVQGGSGTSTVAAAYALRRAEEKNRVFYLNLEKFGDCGLYFSGEGKLSFSDIIFALKSRKGNLLMKIESVAECDPSGVEFFHSCRNAYDMFELTDEEIRLLIQGISQTGKYEELVIDISGELTERMVMLMKDYAQKIIYVADGGDTAAGNGKFERFCEAARVLEQRQGGDILGKTRLLYNRYSAKLSEPIKTSAVLVLGGINRFQGVDGKGVVREVAGTELLGAI</sequence>
<gene>
    <name evidence="2" type="ORF">GN277_02960</name>
</gene>
<dbReference type="AlphaFoldDB" id="A0A7X3MDI5"/>
<dbReference type="Gene3D" id="3.40.50.300">
    <property type="entry name" value="P-loop containing nucleotide triphosphate hydrolases"/>
    <property type="match status" value="1"/>
</dbReference>
<dbReference type="Proteomes" id="UP000460412">
    <property type="component" value="Unassembled WGS sequence"/>
</dbReference>